<comment type="caution">
    <text evidence="2">The sequence shown here is derived from an EMBL/GenBank/DDBJ whole genome shotgun (WGS) entry which is preliminary data.</text>
</comment>
<protein>
    <submittedName>
        <fullName evidence="2">Uncharacterized protein</fullName>
    </submittedName>
</protein>
<evidence type="ECO:0000313" key="3">
    <source>
        <dbReference type="Proteomes" id="UP000566819"/>
    </source>
</evidence>
<dbReference type="Proteomes" id="UP000566819">
    <property type="component" value="Unassembled WGS sequence"/>
</dbReference>
<dbReference type="EMBL" id="JAAMPI010002766">
    <property type="protein sequence ID" value="KAF4609464.1"/>
    <property type="molecule type" value="Genomic_DNA"/>
</dbReference>
<organism evidence="2 3">
    <name type="scientific">Cudoniella acicularis</name>
    <dbReference type="NCBI Taxonomy" id="354080"/>
    <lineage>
        <taxon>Eukaryota</taxon>
        <taxon>Fungi</taxon>
        <taxon>Dikarya</taxon>
        <taxon>Ascomycota</taxon>
        <taxon>Pezizomycotina</taxon>
        <taxon>Leotiomycetes</taxon>
        <taxon>Helotiales</taxon>
        <taxon>Tricladiaceae</taxon>
        <taxon>Cudoniella</taxon>
    </lineage>
</organism>
<gene>
    <name evidence="2" type="ORF">G7Y89_g15852</name>
</gene>
<evidence type="ECO:0000256" key="1">
    <source>
        <dbReference type="SAM" id="MobiDB-lite"/>
    </source>
</evidence>
<name>A0A8H4VIT0_9HELO</name>
<dbReference type="AlphaFoldDB" id="A0A8H4VIT0"/>
<accession>A0A8H4VIT0</accession>
<feature type="compositionally biased region" description="Basic and acidic residues" evidence="1">
    <location>
        <begin position="38"/>
        <end position="49"/>
    </location>
</feature>
<feature type="compositionally biased region" description="Low complexity" evidence="1">
    <location>
        <begin position="60"/>
        <end position="72"/>
    </location>
</feature>
<sequence>MITTLHFAIRFFSTELHSLPKPQGKQIRQLSTIETRELEKIRKDEERKIKPTTTKQDTTSSPQSAHNSSPSPKRLAQAPHHRNPSPHSHNADMKRAIIRRHRWRGAPAVGKVIDDEVGWDGTVCCVGCKEAKADELGAGVSGVAVAVTVANGKLGTTLGSSS</sequence>
<feature type="region of interest" description="Disordered" evidence="1">
    <location>
        <begin position="38"/>
        <end position="92"/>
    </location>
</feature>
<reference evidence="2 3" key="1">
    <citation type="submission" date="2020-03" db="EMBL/GenBank/DDBJ databases">
        <title>Draft Genome Sequence of Cudoniella acicularis.</title>
        <authorList>
            <person name="Buettner E."/>
            <person name="Kellner H."/>
        </authorList>
    </citation>
    <scope>NUCLEOTIDE SEQUENCE [LARGE SCALE GENOMIC DNA]</scope>
    <source>
        <strain evidence="2 3">DSM 108380</strain>
    </source>
</reference>
<proteinExistence type="predicted"/>
<evidence type="ECO:0000313" key="2">
    <source>
        <dbReference type="EMBL" id="KAF4609464.1"/>
    </source>
</evidence>
<keyword evidence="3" id="KW-1185">Reference proteome</keyword>